<dbReference type="Pfam" id="PF13385">
    <property type="entry name" value="Laminin_G_3"/>
    <property type="match status" value="1"/>
</dbReference>
<dbReference type="InterPro" id="IPR050790">
    <property type="entry name" value="ExbB/TolQ_transport"/>
</dbReference>
<feature type="chain" id="PRO_5002562578" evidence="8">
    <location>
        <begin position="22"/>
        <end position="600"/>
    </location>
</feature>
<keyword evidence="6" id="KW-0653">Protein transport</keyword>
<feature type="transmembrane region" description="Helical" evidence="7">
    <location>
        <begin position="375"/>
        <end position="395"/>
    </location>
</feature>
<sequence length="600" mass="61792" precursor="true">MKRFLTGLGFLALLLPGPALAQEWWDSDWGERRSISVSAGDVVGGAVGNAPVLVRLHAGNFDFSQVAADGSDLRFVTADGTPLDAHLESFNRQAEVALAWVELPSVGAAQQQIYVYYGNADAPAVGTPADTYDGEQSLVVHFAEGSAPRDATANNNAIADFVGELVPEGLVAGGARLTGSSRMQIAPSQSLTIAAGGEASVSAWVRPAEQQVGEAAIFTKYGAQGPAGAERLSIGLRGNAPYVQVIDGSGTVREAAADAALAPGEWAHLAVSAGDGVVTLYVGGQQAAQVAADLPALGGMALVGANGQLPSFAGDLDELWQANTARSADFVAFAAASQGRDATVVQTSGEAQEAGDAAGGHNYLSVLFGALTVDAWIVIVILLVMLAIAIAVMVSKAGLLSRVERANAAFREAFRNASGEAGLHDGLVGSDRLQWAPASTLGQLFSVGREETRQRLDEGRRSARDQFALAPQSVAAIRAAMDAQMAREGQKLNARMVLLTIAISGGPFLGLLGTVIGVMITFAGVAAAGEVNINAIAPGIAAALLATVAGLAVAIPALFGYNWLLSRVEKVEIDNQVFVDELEKRLAETYRPSAAAQAAG</sequence>
<feature type="transmembrane region" description="Helical" evidence="7">
    <location>
        <begin position="497"/>
        <end position="523"/>
    </location>
</feature>
<organism evidence="11 12">
    <name type="scientific">Pelagerythrobacter marensis</name>
    <dbReference type="NCBI Taxonomy" id="543877"/>
    <lineage>
        <taxon>Bacteria</taxon>
        <taxon>Pseudomonadati</taxon>
        <taxon>Pseudomonadota</taxon>
        <taxon>Alphaproteobacteria</taxon>
        <taxon>Sphingomonadales</taxon>
        <taxon>Erythrobacteraceae</taxon>
        <taxon>Pelagerythrobacter</taxon>
    </lineage>
</organism>
<feature type="transmembrane region" description="Helical" evidence="7">
    <location>
        <begin position="535"/>
        <end position="561"/>
    </location>
</feature>
<name>A0A0G3X874_9SPHN</name>
<dbReference type="InterPro" id="IPR002898">
    <property type="entry name" value="MotA_ExbB_proton_chnl"/>
</dbReference>
<dbReference type="GO" id="GO:0005886">
    <property type="term" value="C:plasma membrane"/>
    <property type="evidence" value="ECO:0007669"/>
    <property type="project" value="UniProtKB-SubCell"/>
</dbReference>
<evidence type="ECO:0000256" key="7">
    <source>
        <dbReference type="SAM" id="Phobius"/>
    </source>
</evidence>
<comment type="subcellular location">
    <subcellularLocation>
        <location evidence="1">Cell membrane</location>
        <topology evidence="1">Multi-pass membrane protein</topology>
    </subcellularLocation>
    <subcellularLocation>
        <location evidence="6">Membrane</location>
        <topology evidence="6">Multi-pass membrane protein</topology>
    </subcellularLocation>
</comment>
<evidence type="ECO:0000259" key="9">
    <source>
        <dbReference type="Pfam" id="PF01618"/>
    </source>
</evidence>
<dbReference type="GO" id="GO:0017038">
    <property type="term" value="P:protein import"/>
    <property type="evidence" value="ECO:0007669"/>
    <property type="project" value="TreeGrafter"/>
</dbReference>
<keyword evidence="12" id="KW-1185">Reference proteome</keyword>
<dbReference type="Pfam" id="PF10102">
    <property type="entry name" value="DUF2341"/>
    <property type="match status" value="1"/>
</dbReference>
<accession>A0A0G3X874</accession>
<evidence type="ECO:0000256" key="8">
    <source>
        <dbReference type="SAM" id="SignalP"/>
    </source>
</evidence>
<keyword evidence="6" id="KW-0813">Transport</keyword>
<dbReference type="AlphaFoldDB" id="A0A0G3X874"/>
<proteinExistence type="inferred from homology"/>
<evidence type="ECO:0000256" key="1">
    <source>
        <dbReference type="ARBA" id="ARBA00004651"/>
    </source>
</evidence>
<evidence type="ECO:0000256" key="5">
    <source>
        <dbReference type="ARBA" id="ARBA00023136"/>
    </source>
</evidence>
<dbReference type="PATRIC" id="fig|543877.4.peg.1715"/>
<keyword evidence="4 7" id="KW-1133">Transmembrane helix</keyword>
<dbReference type="InterPro" id="IPR013320">
    <property type="entry name" value="ConA-like_dom_sf"/>
</dbReference>
<keyword evidence="5 7" id="KW-0472">Membrane</keyword>
<feature type="domain" description="MotA/TolQ/ExbB proton channel" evidence="9">
    <location>
        <begin position="472"/>
        <end position="571"/>
    </location>
</feature>
<protein>
    <submittedName>
        <fullName evidence="11">MotA/TolQ/ExbB proton channel</fullName>
    </submittedName>
</protein>
<feature type="signal peptide" evidence="8">
    <location>
        <begin position="1"/>
        <end position="21"/>
    </location>
</feature>
<dbReference type="InterPro" id="IPR018765">
    <property type="entry name" value="DUF2341"/>
</dbReference>
<evidence type="ECO:0000256" key="4">
    <source>
        <dbReference type="ARBA" id="ARBA00022989"/>
    </source>
</evidence>
<dbReference type="Pfam" id="PF01618">
    <property type="entry name" value="MotA_ExbB"/>
    <property type="match status" value="1"/>
</dbReference>
<reference evidence="11 12" key="1">
    <citation type="submission" date="2015-06" db="EMBL/GenBank/DDBJ databases">
        <authorList>
            <person name="Kim K.M."/>
        </authorList>
    </citation>
    <scope>NUCLEOTIDE SEQUENCE [LARGE SCALE GENOMIC DNA]</scope>
    <source>
        <strain evidence="11 12">KCTC 22370</strain>
    </source>
</reference>
<keyword evidence="8" id="KW-0732">Signal</keyword>
<evidence type="ECO:0000256" key="6">
    <source>
        <dbReference type="RuleBase" id="RU004057"/>
    </source>
</evidence>
<evidence type="ECO:0000259" key="10">
    <source>
        <dbReference type="Pfam" id="PF10102"/>
    </source>
</evidence>
<dbReference type="SUPFAM" id="SSF49899">
    <property type="entry name" value="Concanavalin A-like lectins/glucanases"/>
    <property type="match status" value="1"/>
</dbReference>
<evidence type="ECO:0000256" key="2">
    <source>
        <dbReference type="ARBA" id="ARBA00022475"/>
    </source>
</evidence>
<feature type="domain" description="DUF2341" evidence="10">
    <location>
        <begin position="69"/>
        <end position="132"/>
    </location>
</feature>
<comment type="similarity">
    <text evidence="6">Belongs to the exbB/tolQ family.</text>
</comment>
<dbReference type="Proteomes" id="UP000037643">
    <property type="component" value="Chromosome"/>
</dbReference>
<keyword evidence="3 7" id="KW-0812">Transmembrane</keyword>
<keyword evidence="2" id="KW-1003">Cell membrane</keyword>
<evidence type="ECO:0000313" key="11">
    <source>
        <dbReference type="EMBL" id="AKM07755.1"/>
    </source>
</evidence>
<dbReference type="PANTHER" id="PTHR30625:SF3">
    <property type="entry name" value="TOL-PAL SYSTEM PROTEIN TOLQ"/>
    <property type="match status" value="1"/>
</dbReference>
<gene>
    <name evidence="11" type="ORF">AM2010_1689</name>
</gene>
<evidence type="ECO:0000256" key="3">
    <source>
        <dbReference type="ARBA" id="ARBA00022692"/>
    </source>
</evidence>
<dbReference type="KEGG" id="amx:AM2010_1689"/>
<dbReference type="Gene3D" id="2.60.120.200">
    <property type="match status" value="1"/>
</dbReference>
<dbReference type="PANTHER" id="PTHR30625">
    <property type="entry name" value="PROTEIN TOLQ"/>
    <property type="match status" value="1"/>
</dbReference>
<dbReference type="STRING" id="543877.AM2010_1689"/>
<dbReference type="EMBL" id="CP011805">
    <property type="protein sequence ID" value="AKM07755.1"/>
    <property type="molecule type" value="Genomic_DNA"/>
</dbReference>
<evidence type="ECO:0000313" key="12">
    <source>
        <dbReference type="Proteomes" id="UP000037643"/>
    </source>
</evidence>